<dbReference type="OrthoDB" id="1181826at2759"/>
<dbReference type="Proteomes" id="UP000631114">
    <property type="component" value="Unassembled WGS sequence"/>
</dbReference>
<keyword evidence="8" id="KW-1185">Reference proteome</keyword>
<comment type="subcellular location">
    <subcellularLocation>
        <location evidence="1">Membrane</location>
        <topology evidence="1">Multi-pass membrane protein</topology>
    </subcellularLocation>
</comment>
<proteinExistence type="inferred from homology"/>
<dbReference type="Pfam" id="PF00854">
    <property type="entry name" value="PTR2"/>
    <property type="match status" value="2"/>
</dbReference>
<evidence type="ECO:0000256" key="2">
    <source>
        <dbReference type="ARBA" id="ARBA00005982"/>
    </source>
</evidence>
<dbReference type="EMBL" id="JADFTS010000008">
    <property type="protein sequence ID" value="KAF9594506.1"/>
    <property type="molecule type" value="Genomic_DNA"/>
</dbReference>
<dbReference type="GO" id="GO:0016020">
    <property type="term" value="C:membrane"/>
    <property type="evidence" value="ECO:0007669"/>
    <property type="project" value="UniProtKB-SubCell"/>
</dbReference>
<sequence length="351" mass="39242">ILVPVVSGFALPYIKPWSIRFGIPAICTLVAMLVFISGTGSYVHVKPKGSTLTRVCRVFVASTLKIHIRHPNDVSELYEKRDLNEELVPNVALRDKDNLKRSTRGQGNTFFLEQANKMNRKVGKLKVPLPTFLMFYDMTKSQVTKFYKAMENGLSESRRKFAPAIGIALGMILAVLCCITAAKVEERRISVIKKHGLLEKPDNTIPMTIFWLLPQFLLLGGVDALACESVASFFHGQVPASMKNYMILFTEAVFGAGIVGEVLSVFVVGRISEQGGQPSWFGDTLNKSRLDNYYWTLAALSLINLFLYAMIAILYAYRDSETDEDQTAAQEGFWTVVLLLLENPYLVPILE</sequence>
<protein>
    <recommendedName>
        <fullName evidence="9">Protein NRT1/ PTR FAMILY 5.5</fullName>
    </recommendedName>
</protein>
<dbReference type="Gene3D" id="1.20.1250.20">
    <property type="entry name" value="MFS general substrate transporter like domains"/>
    <property type="match status" value="1"/>
</dbReference>
<evidence type="ECO:0000313" key="7">
    <source>
        <dbReference type="EMBL" id="KAF9594506.1"/>
    </source>
</evidence>
<evidence type="ECO:0000256" key="5">
    <source>
        <dbReference type="ARBA" id="ARBA00023136"/>
    </source>
</evidence>
<evidence type="ECO:0000256" key="3">
    <source>
        <dbReference type="ARBA" id="ARBA00022692"/>
    </source>
</evidence>
<evidence type="ECO:0000256" key="4">
    <source>
        <dbReference type="ARBA" id="ARBA00022989"/>
    </source>
</evidence>
<dbReference type="GO" id="GO:0022857">
    <property type="term" value="F:transmembrane transporter activity"/>
    <property type="evidence" value="ECO:0007669"/>
    <property type="project" value="InterPro"/>
</dbReference>
<feature type="transmembrane region" description="Helical" evidence="6">
    <location>
        <begin position="21"/>
        <end position="45"/>
    </location>
</feature>
<evidence type="ECO:0000256" key="1">
    <source>
        <dbReference type="ARBA" id="ARBA00004141"/>
    </source>
</evidence>
<dbReference type="InterPro" id="IPR000109">
    <property type="entry name" value="POT_fam"/>
</dbReference>
<feature type="transmembrane region" description="Helical" evidence="6">
    <location>
        <begin position="292"/>
        <end position="317"/>
    </location>
</feature>
<keyword evidence="4 6" id="KW-1133">Transmembrane helix</keyword>
<dbReference type="InterPro" id="IPR036259">
    <property type="entry name" value="MFS_trans_sf"/>
</dbReference>
<reference evidence="7 8" key="1">
    <citation type="submission" date="2020-10" db="EMBL/GenBank/DDBJ databases">
        <title>The Coptis chinensis genome and diversification of protoberbering-type alkaloids.</title>
        <authorList>
            <person name="Wang B."/>
            <person name="Shu S."/>
            <person name="Song C."/>
            <person name="Liu Y."/>
        </authorList>
    </citation>
    <scope>NUCLEOTIDE SEQUENCE [LARGE SCALE GENOMIC DNA]</scope>
    <source>
        <strain evidence="7">HL-2020</strain>
        <tissue evidence="7">Leaf</tissue>
    </source>
</reference>
<accession>A0A835LP82</accession>
<evidence type="ECO:0000256" key="6">
    <source>
        <dbReference type="SAM" id="Phobius"/>
    </source>
</evidence>
<feature type="transmembrane region" description="Helical" evidence="6">
    <location>
        <begin position="247"/>
        <end position="272"/>
    </location>
</feature>
<comment type="similarity">
    <text evidence="2">Belongs to the major facilitator superfamily. Proton-dependent oligopeptide transporter (POT/PTR) (TC 2.A.17) family.</text>
</comment>
<evidence type="ECO:0008006" key="9">
    <source>
        <dbReference type="Google" id="ProtNLM"/>
    </source>
</evidence>
<feature type="non-terminal residue" evidence="7">
    <location>
        <position position="351"/>
    </location>
</feature>
<keyword evidence="5 6" id="KW-0472">Membrane</keyword>
<feature type="transmembrane region" description="Helical" evidence="6">
    <location>
        <begin position="204"/>
        <end position="226"/>
    </location>
</feature>
<name>A0A835LP82_9MAGN</name>
<organism evidence="7 8">
    <name type="scientific">Coptis chinensis</name>
    <dbReference type="NCBI Taxonomy" id="261450"/>
    <lineage>
        <taxon>Eukaryota</taxon>
        <taxon>Viridiplantae</taxon>
        <taxon>Streptophyta</taxon>
        <taxon>Embryophyta</taxon>
        <taxon>Tracheophyta</taxon>
        <taxon>Spermatophyta</taxon>
        <taxon>Magnoliopsida</taxon>
        <taxon>Ranunculales</taxon>
        <taxon>Ranunculaceae</taxon>
        <taxon>Coptidoideae</taxon>
        <taxon>Coptis</taxon>
    </lineage>
</organism>
<dbReference type="PANTHER" id="PTHR11654">
    <property type="entry name" value="OLIGOPEPTIDE TRANSPORTER-RELATED"/>
    <property type="match status" value="1"/>
</dbReference>
<feature type="transmembrane region" description="Helical" evidence="6">
    <location>
        <begin position="161"/>
        <end position="184"/>
    </location>
</feature>
<gene>
    <name evidence="7" type="ORF">IFM89_031624</name>
</gene>
<comment type="caution">
    <text evidence="7">The sequence shown here is derived from an EMBL/GenBank/DDBJ whole genome shotgun (WGS) entry which is preliminary data.</text>
</comment>
<keyword evidence="3 6" id="KW-0812">Transmembrane</keyword>
<dbReference type="AlphaFoldDB" id="A0A835LP82"/>
<evidence type="ECO:0000313" key="8">
    <source>
        <dbReference type="Proteomes" id="UP000631114"/>
    </source>
</evidence>